<comment type="caution">
    <text evidence="1">The sequence shown here is derived from an EMBL/GenBank/DDBJ whole genome shotgun (WGS) entry which is preliminary data.</text>
</comment>
<organism evidence="1 2">
    <name type="scientific">Candidatus Acidianus copahuensis</name>
    <dbReference type="NCBI Taxonomy" id="1160895"/>
    <lineage>
        <taxon>Archaea</taxon>
        <taxon>Thermoproteota</taxon>
        <taxon>Thermoprotei</taxon>
        <taxon>Sulfolobales</taxon>
        <taxon>Sulfolobaceae</taxon>
        <taxon>Acidianus</taxon>
    </lineage>
</organism>
<proteinExistence type="predicted"/>
<evidence type="ECO:0000313" key="1">
    <source>
        <dbReference type="EMBL" id="EZQ10227.1"/>
    </source>
</evidence>
<evidence type="ECO:0000313" key="2">
    <source>
        <dbReference type="Proteomes" id="UP000024332"/>
    </source>
</evidence>
<dbReference type="EMBL" id="JFZT01000031">
    <property type="protein sequence ID" value="EZQ10227.1"/>
    <property type="molecule type" value="Genomic_DNA"/>
</dbReference>
<sequence>MDKLSYINWSEVIRQSIIKTIEEERRKRIEKKDFKRIREASMMAEEISEAVGGSKSEEVIREWRDKNWEL</sequence>
<protein>
    <submittedName>
        <fullName evidence="1">VapB-type antitoxin</fullName>
    </submittedName>
</protein>
<gene>
    <name evidence="1" type="ORF">CM19_04340</name>
</gene>
<keyword evidence="2" id="KW-1185">Reference proteome</keyword>
<dbReference type="Proteomes" id="UP000024332">
    <property type="component" value="Unassembled WGS sequence"/>
</dbReference>
<name>A0A031LPB9_9CREN</name>
<dbReference type="AlphaFoldDB" id="A0A031LPB9"/>
<accession>A0A031LPB9</accession>
<reference evidence="1 2" key="1">
    <citation type="submission" date="2014-03" db="EMBL/GenBank/DDBJ databases">
        <title>Draft genome sequence of the novel thermoacidophilic archaea Acidianus copahuensis ALE1 strain, isolated from Copahue volcanic area in Neuquen Argentina.</title>
        <authorList>
            <person name="Urbieta M.S."/>
            <person name="Rascovan N."/>
            <person name="Castro C."/>
            <person name="Revale S."/>
            <person name="Giaveno M.A."/>
            <person name="Vazquez M.P."/>
            <person name="Donati E.R."/>
        </authorList>
    </citation>
    <scope>NUCLEOTIDE SEQUENCE [LARGE SCALE GENOMIC DNA]</scope>
    <source>
        <strain evidence="1 2">ALE1</strain>
    </source>
</reference>
<dbReference type="RefSeq" id="WP_048099168.1">
    <property type="nucleotide sequence ID" value="NZ_JFZT01000031.1"/>
</dbReference>